<gene>
    <name evidence="1" type="ORF">LX64_04503</name>
</gene>
<evidence type="ECO:0000313" key="2">
    <source>
        <dbReference type="Proteomes" id="UP000249547"/>
    </source>
</evidence>
<dbReference type="EMBL" id="QLLL01000010">
    <property type="protein sequence ID" value="RAI99372.1"/>
    <property type="molecule type" value="Genomic_DNA"/>
</dbReference>
<reference evidence="1 2" key="1">
    <citation type="submission" date="2018-06" db="EMBL/GenBank/DDBJ databases">
        <title>Genomic Encyclopedia of Archaeal and Bacterial Type Strains, Phase II (KMG-II): from individual species to whole genera.</title>
        <authorList>
            <person name="Goeker M."/>
        </authorList>
    </citation>
    <scope>NUCLEOTIDE SEQUENCE [LARGE SCALE GENOMIC DNA]</scope>
    <source>
        <strain evidence="1 2">DSM 23857</strain>
    </source>
</reference>
<dbReference type="Proteomes" id="UP000249547">
    <property type="component" value="Unassembled WGS sequence"/>
</dbReference>
<name>A0A327Q7Z4_9BACT</name>
<accession>A0A327Q7Z4</accession>
<dbReference type="AlphaFoldDB" id="A0A327Q7Z4"/>
<proteinExistence type="predicted"/>
<sequence length="99" mass="11576">MNKLNSLLADVNTFMSLSVKNLKFQFHNGKMFKNGGYFANYKIETTNKPNQFKLTLSRGGSELGFYDLENIVIVKKNDHRSPIFLNVNPNNKYFNPFWY</sequence>
<protein>
    <submittedName>
        <fullName evidence="1">Uncharacterized protein</fullName>
    </submittedName>
</protein>
<evidence type="ECO:0000313" key="1">
    <source>
        <dbReference type="EMBL" id="RAI99372.1"/>
    </source>
</evidence>
<organism evidence="1 2">
    <name type="scientific">Chitinophaga skermanii</name>
    <dbReference type="NCBI Taxonomy" id="331697"/>
    <lineage>
        <taxon>Bacteria</taxon>
        <taxon>Pseudomonadati</taxon>
        <taxon>Bacteroidota</taxon>
        <taxon>Chitinophagia</taxon>
        <taxon>Chitinophagales</taxon>
        <taxon>Chitinophagaceae</taxon>
        <taxon>Chitinophaga</taxon>
    </lineage>
</organism>
<dbReference type="RefSeq" id="WP_148707428.1">
    <property type="nucleotide sequence ID" value="NZ_QLLL01000010.1"/>
</dbReference>
<keyword evidence="2" id="KW-1185">Reference proteome</keyword>
<comment type="caution">
    <text evidence="1">The sequence shown here is derived from an EMBL/GenBank/DDBJ whole genome shotgun (WGS) entry which is preliminary data.</text>
</comment>